<proteinExistence type="predicted"/>
<dbReference type="STRING" id="306541.SAMN05421668_12622"/>
<evidence type="ECO:0000313" key="3">
    <source>
        <dbReference type="Proteomes" id="UP000199139"/>
    </source>
</evidence>
<dbReference type="AlphaFoldDB" id="A0A1I6UGM9"/>
<keyword evidence="4" id="KW-1185">Reference proteome</keyword>
<dbReference type="PROSITE" id="PS51257">
    <property type="entry name" value="PROKAR_LIPOPROTEIN"/>
    <property type="match status" value="1"/>
</dbReference>
<dbReference type="RefSeq" id="WP_089855237.1">
    <property type="nucleotide sequence ID" value="NZ_BJWJ01000027.1"/>
</dbReference>
<evidence type="ECO:0000313" key="2">
    <source>
        <dbReference type="EMBL" id="SFT00561.1"/>
    </source>
</evidence>
<reference evidence="2 3" key="1">
    <citation type="submission" date="2016-10" db="EMBL/GenBank/DDBJ databases">
        <authorList>
            <person name="de Groot N.N."/>
        </authorList>
    </citation>
    <scope>NUCLEOTIDE SEQUENCE [LARGE SCALE GENOMIC DNA]</scope>
    <source>
        <strain evidence="2 3">DSM 17074</strain>
    </source>
</reference>
<reference evidence="1 4" key="2">
    <citation type="submission" date="2019-07" db="EMBL/GenBank/DDBJ databases">
        <title>Whole genome shotgun sequence of Halolactibacillus miurensis NBRC 100873.</title>
        <authorList>
            <person name="Hosoyama A."/>
            <person name="Uohara A."/>
            <person name="Ohji S."/>
            <person name="Ichikawa N."/>
        </authorList>
    </citation>
    <scope>NUCLEOTIDE SEQUENCE [LARGE SCALE GENOMIC DNA]</scope>
    <source>
        <strain evidence="1 4">NBRC 100873</strain>
    </source>
</reference>
<gene>
    <name evidence="1" type="ORF">HMI01_22360</name>
    <name evidence="2" type="ORF">SAMN05421668_12622</name>
</gene>
<organism evidence="2 3">
    <name type="scientific">Halolactibacillus miurensis</name>
    <dbReference type="NCBI Taxonomy" id="306541"/>
    <lineage>
        <taxon>Bacteria</taxon>
        <taxon>Bacillati</taxon>
        <taxon>Bacillota</taxon>
        <taxon>Bacilli</taxon>
        <taxon>Bacillales</taxon>
        <taxon>Bacillaceae</taxon>
        <taxon>Halolactibacillus</taxon>
    </lineage>
</organism>
<accession>A0A1I6UGM9</accession>
<dbReference type="OrthoDB" id="2884543at2"/>
<dbReference type="EMBL" id="FPAI01000026">
    <property type="protein sequence ID" value="SFT00561.1"/>
    <property type="molecule type" value="Genomic_DNA"/>
</dbReference>
<name>A0A1I6UGM9_9BACI</name>
<sequence length="124" mass="14263">MKKLVFILSIILLTACSSDQPMKPTTPTNTAHLMKFHIDSQNYDYFQSLFSEGREDIISEEAFESFGELSTSGANFKNYELLTFDSGEMLLIEFKPQLDNEEELKIVNVIRVPDNIKELFETQN</sequence>
<dbReference type="Proteomes" id="UP000321773">
    <property type="component" value="Unassembled WGS sequence"/>
</dbReference>
<dbReference type="EMBL" id="BJWJ01000027">
    <property type="protein sequence ID" value="GEM05248.1"/>
    <property type="molecule type" value="Genomic_DNA"/>
</dbReference>
<protein>
    <submittedName>
        <fullName evidence="2">Uncharacterized protein</fullName>
    </submittedName>
</protein>
<evidence type="ECO:0000313" key="4">
    <source>
        <dbReference type="Proteomes" id="UP000321773"/>
    </source>
</evidence>
<evidence type="ECO:0000313" key="1">
    <source>
        <dbReference type="EMBL" id="GEM05248.1"/>
    </source>
</evidence>
<dbReference type="Proteomes" id="UP000199139">
    <property type="component" value="Unassembled WGS sequence"/>
</dbReference>